<dbReference type="KEGG" id="nkf:Nkreftii_003558"/>
<evidence type="ECO:0000313" key="1">
    <source>
        <dbReference type="EMBL" id="QPD05784.1"/>
    </source>
</evidence>
<accession>A0A7S8FH91</accession>
<reference evidence="1 2" key="1">
    <citation type="journal article" date="2020" name="ISME J.">
        <title>Enrichment and physiological characterization of a novel comammox Nitrospira indicates ammonium inhibition of complete nitrification.</title>
        <authorList>
            <person name="Sakoula D."/>
            <person name="Koch H."/>
            <person name="Frank J."/>
            <person name="Jetten M.S.M."/>
            <person name="van Kessel M.A.H.J."/>
            <person name="Lucker S."/>
        </authorList>
    </citation>
    <scope>NUCLEOTIDE SEQUENCE [LARGE SCALE GENOMIC DNA]</scope>
    <source>
        <strain evidence="1">Comreactor17</strain>
    </source>
</reference>
<gene>
    <name evidence="1" type="ORF">Nkreftii_003558</name>
</gene>
<name>A0A7S8FH91_9BACT</name>
<sequence>MRRGTRDRLEKSQRLDWANEELYQKLSHLCGSAVGLMPAVDGNATLFREQSFYERPKCVNRDGENGSRVLLPGNLNECLEIS</sequence>
<dbReference type="EMBL" id="CP047423">
    <property type="protein sequence ID" value="QPD05784.1"/>
    <property type="molecule type" value="Genomic_DNA"/>
</dbReference>
<evidence type="ECO:0000313" key="2">
    <source>
        <dbReference type="Proteomes" id="UP000593737"/>
    </source>
</evidence>
<protein>
    <submittedName>
        <fullName evidence="1">Uncharacterized protein</fullName>
    </submittedName>
</protein>
<dbReference type="Proteomes" id="UP000593737">
    <property type="component" value="Chromosome"/>
</dbReference>
<organism evidence="1 2">
    <name type="scientific">Candidatus Nitrospira kreftii</name>
    <dbReference type="NCBI Taxonomy" id="2652173"/>
    <lineage>
        <taxon>Bacteria</taxon>
        <taxon>Pseudomonadati</taxon>
        <taxon>Nitrospirota</taxon>
        <taxon>Nitrospiria</taxon>
        <taxon>Nitrospirales</taxon>
        <taxon>Nitrospiraceae</taxon>
        <taxon>Nitrospira</taxon>
    </lineage>
</organism>
<proteinExistence type="predicted"/>
<dbReference type="AlphaFoldDB" id="A0A7S8FH91"/>